<keyword evidence="4 8" id="KW-1133">Transmembrane helix</keyword>
<dbReference type="InterPro" id="IPR000644">
    <property type="entry name" value="CBS_dom"/>
</dbReference>
<keyword evidence="13" id="KW-1185">Reference proteome</keyword>
<evidence type="ECO:0000313" key="12">
    <source>
        <dbReference type="EMBL" id="MVX56149.1"/>
    </source>
</evidence>
<dbReference type="InterPro" id="IPR002550">
    <property type="entry name" value="CNNM"/>
</dbReference>
<dbReference type="InterPro" id="IPR016169">
    <property type="entry name" value="FAD-bd_PCMH_sub2"/>
</dbReference>
<dbReference type="Gene3D" id="3.30.465.10">
    <property type="match status" value="1"/>
</dbReference>
<dbReference type="CDD" id="cd04590">
    <property type="entry name" value="CBS_pair_CorC_HlyC_assoc"/>
    <property type="match status" value="1"/>
</dbReference>
<feature type="domain" description="CBS" evidence="10">
    <location>
        <begin position="219"/>
        <end position="282"/>
    </location>
</feature>
<dbReference type="Pfam" id="PF01595">
    <property type="entry name" value="CNNM"/>
    <property type="match status" value="1"/>
</dbReference>
<dbReference type="SMART" id="SM00116">
    <property type="entry name" value="CBS"/>
    <property type="match status" value="2"/>
</dbReference>
<dbReference type="InterPro" id="IPR044751">
    <property type="entry name" value="Ion_transp-like_CBS"/>
</dbReference>
<gene>
    <name evidence="12" type="ORF">E5987_02870</name>
</gene>
<proteinExistence type="predicted"/>
<evidence type="ECO:0000256" key="3">
    <source>
        <dbReference type="ARBA" id="ARBA00022737"/>
    </source>
</evidence>
<name>A0A6L6YHB1_9BURK</name>
<evidence type="ECO:0000256" key="6">
    <source>
        <dbReference type="ARBA" id="ARBA00023136"/>
    </source>
</evidence>
<dbReference type="SMART" id="SM01091">
    <property type="entry name" value="CorC_HlyC"/>
    <property type="match status" value="1"/>
</dbReference>
<dbReference type="AlphaFoldDB" id="A0A6L6YHB1"/>
<accession>A0A6L6YHB1</accession>
<dbReference type="Proteomes" id="UP000472580">
    <property type="component" value="Unassembled WGS sequence"/>
</dbReference>
<feature type="domain" description="CBS" evidence="10">
    <location>
        <begin position="283"/>
        <end position="340"/>
    </location>
</feature>
<dbReference type="PROSITE" id="PS51371">
    <property type="entry name" value="CBS"/>
    <property type="match status" value="2"/>
</dbReference>
<comment type="caution">
    <text evidence="12">The sequence shown here is derived from an EMBL/GenBank/DDBJ whole genome shotgun (WGS) entry which is preliminary data.</text>
</comment>
<keyword evidence="5 7" id="KW-0129">CBS domain</keyword>
<dbReference type="PROSITE" id="PS51846">
    <property type="entry name" value="CNNM"/>
    <property type="match status" value="1"/>
</dbReference>
<dbReference type="PANTHER" id="PTHR22777:SF17">
    <property type="entry name" value="UPF0053 PROTEIN SLL0260"/>
    <property type="match status" value="1"/>
</dbReference>
<dbReference type="InterPro" id="IPR005170">
    <property type="entry name" value="Transptr-assoc_dom"/>
</dbReference>
<dbReference type="PANTHER" id="PTHR22777">
    <property type="entry name" value="HEMOLYSIN-RELATED"/>
    <property type="match status" value="1"/>
</dbReference>
<evidence type="ECO:0000259" key="11">
    <source>
        <dbReference type="PROSITE" id="PS51846"/>
    </source>
</evidence>
<dbReference type="EMBL" id="WSRP01000006">
    <property type="protein sequence ID" value="MVX56149.1"/>
    <property type="molecule type" value="Genomic_DNA"/>
</dbReference>
<dbReference type="Gene3D" id="3.10.580.10">
    <property type="entry name" value="CBS-domain"/>
    <property type="match status" value="1"/>
</dbReference>
<sequence length="439" mass="48313">MSVWFDVICLIILILMNGFFAMSEISIVTARKSKLQVLSEQGASGAKLALSLSENPTRALSTIQVGITSIGILSGIVGESALVDPFSNFMVSVTGISMATARVASMVIVVILITYFSIVVGELVPKRIGLLGADAIARFVAKPIHWLSLIALPFVKLLSFSTEFVMKLIGTKENDQKITEEEIHSMIDEGGLAGVIDAQEHVMVKNIFRLDDRSISSLMIPRGEVEYIDLDDSREVNMKKVLESNHSRLPVCKGGLDDVVGVVTTRQLLKQIVSVGKPNFKVEYDPPLYVPESLTGMELLENFRASDAALALVVDEYGAILGLVTPHDVLEAIAGEFKPETPEDAQIIKKSDTCYEVDGLLPIPELKDLLALHEVPEEMEDRYTTAAGMVIFLLEKLPRPGDRVSWGGWEFTVRQMDGRRLDRILITKLPEAKEEEEES</sequence>
<feature type="transmembrane region" description="Helical" evidence="9">
    <location>
        <begin position="7"/>
        <end position="28"/>
    </location>
</feature>
<dbReference type="SUPFAM" id="SSF54631">
    <property type="entry name" value="CBS-domain pair"/>
    <property type="match status" value="1"/>
</dbReference>
<dbReference type="InterPro" id="IPR036318">
    <property type="entry name" value="FAD-bd_PCMH-like_sf"/>
</dbReference>
<evidence type="ECO:0000313" key="13">
    <source>
        <dbReference type="Proteomes" id="UP000472580"/>
    </source>
</evidence>
<keyword evidence="6 8" id="KW-0472">Membrane</keyword>
<evidence type="ECO:0000256" key="4">
    <source>
        <dbReference type="ARBA" id="ARBA00022989"/>
    </source>
</evidence>
<keyword evidence="3" id="KW-0677">Repeat</keyword>
<dbReference type="RefSeq" id="WP_160334581.1">
    <property type="nucleotide sequence ID" value="NZ_CALPCV010000035.1"/>
</dbReference>
<evidence type="ECO:0000259" key="10">
    <source>
        <dbReference type="PROSITE" id="PS51371"/>
    </source>
</evidence>
<dbReference type="Pfam" id="PF03471">
    <property type="entry name" value="CorC_HlyC"/>
    <property type="match status" value="1"/>
</dbReference>
<dbReference type="InterPro" id="IPR046342">
    <property type="entry name" value="CBS_dom_sf"/>
</dbReference>
<evidence type="ECO:0000256" key="1">
    <source>
        <dbReference type="ARBA" id="ARBA00004141"/>
    </source>
</evidence>
<dbReference type="OrthoDB" id="9797674at2"/>
<reference evidence="12 13" key="1">
    <citation type="submission" date="2019-12" db="EMBL/GenBank/DDBJ databases">
        <title>Microbes associate with the intestines of laboratory mice.</title>
        <authorList>
            <person name="Navarre W."/>
            <person name="Wong E."/>
        </authorList>
    </citation>
    <scope>NUCLEOTIDE SEQUENCE [LARGE SCALE GENOMIC DNA]</scope>
    <source>
        <strain evidence="12 13">NM82_D38</strain>
    </source>
</reference>
<feature type="transmembrane region" description="Helical" evidence="9">
    <location>
        <begin position="59"/>
        <end position="82"/>
    </location>
</feature>
<keyword evidence="2 8" id="KW-0812">Transmembrane</keyword>
<organism evidence="12 13">
    <name type="scientific">Parasutterella muris</name>
    <dbReference type="NCBI Taxonomy" id="2565572"/>
    <lineage>
        <taxon>Bacteria</taxon>
        <taxon>Pseudomonadati</taxon>
        <taxon>Pseudomonadota</taxon>
        <taxon>Betaproteobacteria</taxon>
        <taxon>Burkholderiales</taxon>
        <taxon>Sutterellaceae</taxon>
        <taxon>Parasutterella</taxon>
    </lineage>
</organism>
<evidence type="ECO:0000256" key="9">
    <source>
        <dbReference type="SAM" id="Phobius"/>
    </source>
</evidence>
<feature type="domain" description="CNNM transmembrane" evidence="11">
    <location>
        <begin position="1"/>
        <end position="200"/>
    </location>
</feature>
<feature type="transmembrane region" description="Helical" evidence="9">
    <location>
        <begin position="103"/>
        <end position="124"/>
    </location>
</feature>
<protein>
    <submittedName>
        <fullName evidence="12">DUF21 domain-containing protein</fullName>
    </submittedName>
</protein>
<comment type="subcellular location">
    <subcellularLocation>
        <location evidence="1">Membrane</location>
        <topology evidence="1">Multi-pass membrane protein</topology>
    </subcellularLocation>
</comment>
<dbReference type="GO" id="GO:0050660">
    <property type="term" value="F:flavin adenine dinucleotide binding"/>
    <property type="evidence" value="ECO:0007669"/>
    <property type="project" value="InterPro"/>
</dbReference>
<evidence type="ECO:0000256" key="5">
    <source>
        <dbReference type="ARBA" id="ARBA00023122"/>
    </source>
</evidence>
<evidence type="ECO:0000256" key="7">
    <source>
        <dbReference type="PROSITE-ProRule" id="PRU00703"/>
    </source>
</evidence>
<dbReference type="Pfam" id="PF00571">
    <property type="entry name" value="CBS"/>
    <property type="match status" value="2"/>
</dbReference>
<dbReference type="GO" id="GO:0005886">
    <property type="term" value="C:plasma membrane"/>
    <property type="evidence" value="ECO:0007669"/>
    <property type="project" value="TreeGrafter"/>
</dbReference>
<evidence type="ECO:0000256" key="2">
    <source>
        <dbReference type="ARBA" id="ARBA00022692"/>
    </source>
</evidence>
<dbReference type="SUPFAM" id="SSF56176">
    <property type="entry name" value="FAD-binding/transporter-associated domain-like"/>
    <property type="match status" value="1"/>
</dbReference>
<evidence type="ECO:0000256" key="8">
    <source>
        <dbReference type="PROSITE-ProRule" id="PRU01193"/>
    </source>
</evidence>